<dbReference type="Gene3D" id="3.40.50.970">
    <property type="match status" value="1"/>
</dbReference>
<dbReference type="InterPro" id="IPR029061">
    <property type="entry name" value="THDP-binding"/>
</dbReference>
<dbReference type="SUPFAM" id="SSF52518">
    <property type="entry name" value="Thiamin diphosphate-binding fold (THDP-binding)"/>
    <property type="match status" value="1"/>
</dbReference>
<evidence type="ECO:0000256" key="1">
    <source>
        <dbReference type="ARBA" id="ARBA00001964"/>
    </source>
</evidence>
<dbReference type="Proteomes" id="UP001217838">
    <property type="component" value="Unassembled WGS sequence"/>
</dbReference>
<dbReference type="PANTHER" id="PTHR11516:SF60">
    <property type="entry name" value="PYRUVATE DEHYDROGENASE E1 COMPONENT SUBUNIT ALPHA"/>
    <property type="match status" value="1"/>
</dbReference>
<dbReference type="PANTHER" id="PTHR11516">
    <property type="entry name" value="PYRUVATE DEHYDROGENASE E1 COMPONENT, ALPHA SUBUNIT BACTERIAL AND ORGANELLAR"/>
    <property type="match status" value="1"/>
</dbReference>
<evidence type="ECO:0000256" key="3">
    <source>
        <dbReference type="ARBA" id="ARBA00023052"/>
    </source>
</evidence>
<evidence type="ECO:0000313" key="6">
    <source>
        <dbReference type="Proteomes" id="UP001217838"/>
    </source>
</evidence>
<evidence type="ECO:0000259" key="4">
    <source>
        <dbReference type="Pfam" id="PF00676"/>
    </source>
</evidence>
<dbReference type="Pfam" id="PF00676">
    <property type="entry name" value="E1_dh"/>
    <property type="match status" value="1"/>
</dbReference>
<dbReference type="InterPro" id="IPR001017">
    <property type="entry name" value="DH_E1"/>
</dbReference>
<keyword evidence="2" id="KW-0560">Oxidoreductase</keyword>
<name>A0ABT5AY63_9BACT</name>
<keyword evidence="3" id="KW-0786">Thiamine pyrophosphate</keyword>
<protein>
    <submittedName>
        <fullName evidence="5">Thiamine pyrophosphate-dependent enzyme</fullName>
    </submittedName>
</protein>
<feature type="domain" description="Dehydrogenase E1 component" evidence="4">
    <location>
        <begin position="42"/>
        <end position="338"/>
    </location>
</feature>
<accession>A0ABT5AY63</accession>
<evidence type="ECO:0000313" key="5">
    <source>
        <dbReference type="EMBL" id="MDC0666785.1"/>
    </source>
</evidence>
<sequence length="364" mass="39955">MNQSEAAPDAAAETALDAAYEAKLRADYDGQSREDVLRDYREMLRIRRFEEAAARAYTRGKISGFLHLYIGQEAIAIATKQVMQPGDRVVSAYRTHGFAIALGSEPNACASELFGKATGLVGGIGGSMHFFDKKRGLWGGYAIVGNHIPVAAGHAFASQYTGDGAVTLCFMGDGAVGIGPVHEGMTMAGIMKLPIVFVVENNQYSMGTPLKRTLPVEDITARAAGYGFASDRFHVTSVQETRRRLAEAVDRARKEGRPTLIELITYRFRGHSMSDPAKYRQKEEVERWRLNDPLERTMMALKTIYQVPEQELDGIDETIVAEMDAAYEFAEKAPPPPPEARFENVMAEGPYYGDSATTRPAGVE</sequence>
<organism evidence="5 6">
    <name type="scientific">Nannocystis radixulma</name>
    <dbReference type="NCBI Taxonomy" id="2995305"/>
    <lineage>
        <taxon>Bacteria</taxon>
        <taxon>Pseudomonadati</taxon>
        <taxon>Myxococcota</taxon>
        <taxon>Polyangia</taxon>
        <taxon>Nannocystales</taxon>
        <taxon>Nannocystaceae</taxon>
        <taxon>Nannocystis</taxon>
    </lineage>
</organism>
<reference evidence="5 6" key="1">
    <citation type="submission" date="2022-11" db="EMBL/GenBank/DDBJ databases">
        <title>Minimal conservation of predation-associated metabolite biosynthetic gene clusters underscores biosynthetic potential of Myxococcota including descriptions for ten novel species: Archangium lansinium sp. nov., Myxococcus landrumus sp. nov., Nannocystis bai.</title>
        <authorList>
            <person name="Ahearne A."/>
            <person name="Stevens C."/>
            <person name="Dowd S."/>
        </authorList>
    </citation>
    <scope>NUCLEOTIDE SEQUENCE [LARGE SCALE GENOMIC DNA]</scope>
    <source>
        <strain evidence="5 6">NCELM</strain>
    </source>
</reference>
<dbReference type="EMBL" id="JAQNDN010000001">
    <property type="protein sequence ID" value="MDC0666785.1"/>
    <property type="molecule type" value="Genomic_DNA"/>
</dbReference>
<comment type="cofactor">
    <cofactor evidence="1">
        <name>thiamine diphosphate</name>
        <dbReference type="ChEBI" id="CHEBI:58937"/>
    </cofactor>
</comment>
<evidence type="ECO:0000256" key="2">
    <source>
        <dbReference type="ARBA" id="ARBA00023002"/>
    </source>
</evidence>
<dbReference type="CDD" id="cd02000">
    <property type="entry name" value="TPP_E1_PDC_ADC_BCADC"/>
    <property type="match status" value="1"/>
</dbReference>
<gene>
    <name evidence="5" type="ORF">POL58_03520</name>
</gene>
<dbReference type="InterPro" id="IPR050642">
    <property type="entry name" value="PDH_E1_Alpha_Subunit"/>
</dbReference>
<proteinExistence type="predicted"/>
<dbReference type="RefSeq" id="WP_271994491.1">
    <property type="nucleotide sequence ID" value="NZ_JAQNDN010000001.1"/>
</dbReference>
<keyword evidence="6" id="KW-1185">Reference proteome</keyword>
<comment type="caution">
    <text evidence="5">The sequence shown here is derived from an EMBL/GenBank/DDBJ whole genome shotgun (WGS) entry which is preliminary data.</text>
</comment>